<feature type="compositionally biased region" description="Low complexity" evidence="1">
    <location>
        <begin position="16"/>
        <end position="26"/>
    </location>
</feature>
<feature type="compositionally biased region" description="Basic residues" evidence="1">
    <location>
        <begin position="98"/>
        <end position="108"/>
    </location>
</feature>
<dbReference type="Proteomes" id="UP000799750">
    <property type="component" value="Unassembled WGS sequence"/>
</dbReference>
<feature type="region of interest" description="Disordered" evidence="1">
    <location>
        <begin position="1"/>
        <end position="149"/>
    </location>
</feature>
<proteinExistence type="predicted"/>
<sequence length="149" mass="16880">MSSSTGTGKPMEEHLAAAAGEQLQAEDNAHALAGWMEGLALRPKEPPKPRKLKTMAKTRVVLRGARFRPREEREEKKAEEEKKEKGEKKEPKRGRYGEKKRRALKLHRRNEAQRKREEGEEGQERGEDQEGQEGKEATAVVEKGAKLSN</sequence>
<evidence type="ECO:0000313" key="2">
    <source>
        <dbReference type="EMBL" id="KAF2499133.1"/>
    </source>
</evidence>
<gene>
    <name evidence="2" type="ORF">BU16DRAFT_535529</name>
</gene>
<evidence type="ECO:0000256" key="1">
    <source>
        <dbReference type="SAM" id="MobiDB-lite"/>
    </source>
</evidence>
<dbReference type="AlphaFoldDB" id="A0A6A6R5X4"/>
<accession>A0A6A6R5X4</accession>
<evidence type="ECO:0000313" key="3">
    <source>
        <dbReference type="Proteomes" id="UP000799750"/>
    </source>
</evidence>
<keyword evidence="3" id="KW-1185">Reference proteome</keyword>
<feature type="compositionally biased region" description="Basic and acidic residues" evidence="1">
    <location>
        <begin position="68"/>
        <end position="97"/>
    </location>
</feature>
<protein>
    <submittedName>
        <fullName evidence="2">Uncharacterized protein</fullName>
    </submittedName>
</protein>
<organism evidence="2 3">
    <name type="scientific">Lophium mytilinum</name>
    <dbReference type="NCBI Taxonomy" id="390894"/>
    <lineage>
        <taxon>Eukaryota</taxon>
        <taxon>Fungi</taxon>
        <taxon>Dikarya</taxon>
        <taxon>Ascomycota</taxon>
        <taxon>Pezizomycotina</taxon>
        <taxon>Dothideomycetes</taxon>
        <taxon>Pleosporomycetidae</taxon>
        <taxon>Mytilinidiales</taxon>
        <taxon>Mytilinidiaceae</taxon>
        <taxon>Lophium</taxon>
    </lineage>
</organism>
<dbReference type="EMBL" id="MU004184">
    <property type="protein sequence ID" value="KAF2499133.1"/>
    <property type="molecule type" value="Genomic_DNA"/>
</dbReference>
<name>A0A6A6R5X4_9PEZI</name>
<feature type="compositionally biased region" description="Basic and acidic residues" evidence="1">
    <location>
        <begin position="109"/>
        <end position="136"/>
    </location>
</feature>
<reference evidence="2" key="1">
    <citation type="journal article" date="2020" name="Stud. Mycol.">
        <title>101 Dothideomycetes genomes: a test case for predicting lifestyles and emergence of pathogens.</title>
        <authorList>
            <person name="Haridas S."/>
            <person name="Albert R."/>
            <person name="Binder M."/>
            <person name="Bloem J."/>
            <person name="Labutti K."/>
            <person name="Salamov A."/>
            <person name="Andreopoulos B."/>
            <person name="Baker S."/>
            <person name="Barry K."/>
            <person name="Bills G."/>
            <person name="Bluhm B."/>
            <person name="Cannon C."/>
            <person name="Castanera R."/>
            <person name="Culley D."/>
            <person name="Daum C."/>
            <person name="Ezra D."/>
            <person name="Gonzalez J."/>
            <person name="Henrissat B."/>
            <person name="Kuo A."/>
            <person name="Liang C."/>
            <person name="Lipzen A."/>
            <person name="Lutzoni F."/>
            <person name="Magnuson J."/>
            <person name="Mondo S."/>
            <person name="Nolan M."/>
            <person name="Ohm R."/>
            <person name="Pangilinan J."/>
            <person name="Park H.-J."/>
            <person name="Ramirez L."/>
            <person name="Alfaro M."/>
            <person name="Sun H."/>
            <person name="Tritt A."/>
            <person name="Yoshinaga Y."/>
            <person name="Zwiers L.-H."/>
            <person name="Turgeon B."/>
            <person name="Goodwin S."/>
            <person name="Spatafora J."/>
            <person name="Crous P."/>
            <person name="Grigoriev I."/>
        </authorList>
    </citation>
    <scope>NUCLEOTIDE SEQUENCE</scope>
    <source>
        <strain evidence="2">CBS 269.34</strain>
    </source>
</reference>